<gene>
    <name evidence="1" type="ORF">EDB92DRAFT_561290</name>
</gene>
<keyword evidence="2" id="KW-1185">Reference proteome</keyword>
<dbReference type="EMBL" id="JAKELL010000022">
    <property type="protein sequence ID" value="KAH8992363.1"/>
    <property type="molecule type" value="Genomic_DNA"/>
</dbReference>
<dbReference type="Proteomes" id="UP001201163">
    <property type="component" value="Unassembled WGS sequence"/>
</dbReference>
<accession>A0AAD4QE77</accession>
<evidence type="ECO:0000313" key="1">
    <source>
        <dbReference type="EMBL" id="KAH8992363.1"/>
    </source>
</evidence>
<organism evidence="1 2">
    <name type="scientific">Lactarius akahatsu</name>
    <dbReference type="NCBI Taxonomy" id="416441"/>
    <lineage>
        <taxon>Eukaryota</taxon>
        <taxon>Fungi</taxon>
        <taxon>Dikarya</taxon>
        <taxon>Basidiomycota</taxon>
        <taxon>Agaricomycotina</taxon>
        <taxon>Agaricomycetes</taxon>
        <taxon>Russulales</taxon>
        <taxon>Russulaceae</taxon>
        <taxon>Lactarius</taxon>
    </lineage>
</organism>
<name>A0AAD4QE77_9AGAM</name>
<dbReference type="AlphaFoldDB" id="A0AAD4QE77"/>
<proteinExistence type="predicted"/>
<protein>
    <recommendedName>
        <fullName evidence="3">F-box domain-containing protein</fullName>
    </recommendedName>
</protein>
<comment type="caution">
    <text evidence="1">The sequence shown here is derived from an EMBL/GenBank/DDBJ whole genome shotgun (WGS) entry which is preliminary data.</text>
</comment>
<evidence type="ECO:0008006" key="3">
    <source>
        <dbReference type="Google" id="ProtNLM"/>
    </source>
</evidence>
<sequence>MDANSREYQRQAIDAQIESLEESIRTLRLRRNTLAPVLSLPTEVIDTIFSFLRSRVTLPASELGDGLVWLRVAHALSPMARDCTQSTPLLESRRFHRYQFSRVPSGLWDDARFSAFQKELQVHASHICHLRISAESCQFHRIFEGLVSPAPILESLSLFGRASH</sequence>
<reference evidence="1" key="1">
    <citation type="submission" date="2022-01" db="EMBL/GenBank/DDBJ databases">
        <title>Comparative genomics reveals a dynamic genome evolution in the ectomycorrhizal milk-cap (Lactarius) mushrooms.</title>
        <authorList>
            <consortium name="DOE Joint Genome Institute"/>
            <person name="Lebreton A."/>
            <person name="Tang N."/>
            <person name="Kuo A."/>
            <person name="LaButti K."/>
            <person name="Drula E."/>
            <person name="Barry K."/>
            <person name="Clum A."/>
            <person name="Lipzen A."/>
            <person name="Mousain D."/>
            <person name="Ng V."/>
            <person name="Wang R."/>
            <person name="Wang X."/>
            <person name="Dai Y."/>
            <person name="Henrissat B."/>
            <person name="Grigoriev I.V."/>
            <person name="Guerin-Laguette A."/>
            <person name="Yu F."/>
            <person name="Martin F.M."/>
        </authorList>
    </citation>
    <scope>NUCLEOTIDE SEQUENCE</scope>
    <source>
        <strain evidence="1">QP</strain>
    </source>
</reference>
<evidence type="ECO:0000313" key="2">
    <source>
        <dbReference type="Proteomes" id="UP001201163"/>
    </source>
</evidence>